<sequence length="297" mass="31966">MADESKPLPGAAESDSPAARIRDRLGECTPGERKVARALLAGYPAAGFESVAGLAEIAGVSGATVVRFTTKLGYAGFPDFQRALREELEQRSASPASLYARTNADQRPPHPDDLAALAEPAVENLRATFGGLSEHDFTTTVSALADPKHRIWLVGGRYSMFLAEYLAASLQQLRGAVQMVPQMASVRAAAVVGFDAKDVLIAFDFRRYESETRHLVQHAKAHKATVVLITDKWVSPCASDADTVLTSMASERGPFDSVVPVMALIEALFEATLTKIGAPARERMEGIERTAQELDLL</sequence>
<dbReference type="Gene3D" id="1.10.10.10">
    <property type="entry name" value="Winged helix-like DNA-binding domain superfamily/Winged helix DNA-binding domain"/>
    <property type="match status" value="1"/>
</dbReference>
<dbReference type="Proteomes" id="UP001646141">
    <property type="component" value="Unassembled WGS sequence"/>
</dbReference>
<dbReference type="InterPro" id="IPR009057">
    <property type="entry name" value="Homeodomain-like_sf"/>
</dbReference>
<dbReference type="Pfam" id="PF01380">
    <property type="entry name" value="SIS"/>
    <property type="match status" value="1"/>
</dbReference>
<dbReference type="PANTHER" id="PTHR30514">
    <property type="entry name" value="GLUCOKINASE"/>
    <property type="match status" value="1"/>
</dbReference>
<dbReference type="InterPro" id="IPR035472">
    <property type="entry name" value="RpiR-like_SIS"/>
</dbReference>
<dbReference type="InterPro" id="IPR046348">
    <property type="entry name" value="SIS_dom_sf"/>
</dbReference>
<dbReference type="InterPro" id="IPR036388">
    <property type="entry name" value="WH-like_DNA-bd_sf"/>
</dbReference>
<proteinExistence type="predicted"/>
<keyword evidence="2" id="KW-0238">DNA-binding</keyword>
<dbReference type="InterPro" id="IPR000281">
    <property type="entry name" value="HTH_RpiR"/>
</dbReference>
<evidence type="ECO:0000259" key="5">
    <source>
        <dbReference type="PROSITE" id="PS51071"/>
    </source>
</evidence>
<keyword evidence="3" id="KW-0804">Transcription</keyword>
<accession>A0ABS1SQM7</accession>
<feature type="region of interest" description="Disordered" evidence="4">
    <location>
        <begin position="1"/>
        <end position="20"/>
    </location>
</feature>
<dbReference type="PROSITE" id="PS51464">
    <property type="entry name" value="SIS"/>
    <property type="match status" value="1"/>
</dbReference>
<evidence type="ECO:0000313" key="7">
    <source>
        <dbReference type="EMBL" id="MBL3690398.1"/>
    </source>
</evidence>
<dbReference type="EMBL" id="QYAD01000003">
    <property type="protein sequence ID" value="MBL3690398.1"/>
    <property type="molecule type" value="Genomic_DNA"/>
</dbReference>
<evidence type="ECO:0000256" key="4">
    <source>
        <dbReference type="SAM" id="MobiDB-lite"/>
    </source>
</evidence>
<organism evidence="7 8">
    <name type="scientific">Leucobacter chromiireducens subsp. chromiireducens</name>
    <dbReference type="NCBI Taxonomy" id="660067"/>
    <lineage>
        <taxon>Bacteria</taxon>
        <taxon>Bacillati</taxon>
        <taxon>Actinomycetota</taxon>
        <taxon>Actinomycetes</taxon>
        <taxon>Micrococcales</taxon>
        <taxon>Microbacteriaceae</taxon>
        <taxon>Leucobacter</taxon>
    </lineage>
</organism>
<dbReference type="SUPFAM" id="SSF53697">
    <property type="entry name" value="SIS domain"/>
    <property type="match status" value="1"/>
</dbReference>
<dbReference type="SUPFAM" id="SSF46689">
    <property type="entry name" value="Homeodomain-like"/>
    <property type="match status" value="1"/>
</dbReference>
<dbReference type="InterPro" id="IPR001347">
    <property type="entry name" value="SIS_dom"/>
</dbReference>
<feature type="domain" description="HTH rpiR-type" evidence="5">
    <location>
        <begin position="15"/>
        <end position="91"/>
    </location>
</feature>
<evidence type="ECO:0000313" key="8">
    <source>
        <dbReference type="Proteomes" id="UP001646141"/>
    </source>
</evidence>
<reference evidence="7 8" key="1">
    <citation type="submission" date="2018-09" db="EMBL/GenBank/DDBJ databases">
        <title>Comparative genomics of Leucobacter spp.</title>
        <authorList>
            <person name="Reis A.C."/>
            <person name="Kolvenbach B.A."/>
            <person name="Corvini P.F.X."/>
            <person name="Nunes O.C."/>
        </authorList>
    </citation>
    <scope>NUCLEOTIDE SEQUENCE [LARGE SCALE GENOMIC DNA]</scope>
    <source>
        <strain evidence="7 8">L-1</strain>
    </source>
</reference>
<dbReference type="CDD" id="cd05013">
    <property type="entry name" value="SIS_RpiR"/>
    <property type="match status" value="1"/>
</dbReference>
<name>A0ABS1SQM7_9MICO</name>
<evidence type="ECO:0000259" key="6">
    <source>
        <dbReference type="PROSITE" id="PS51464"/>
    </source>
</evidence>
<keyword evidence="8" id="KW-1185">Reference proteome</keyword>
<evidence type="ECO:0000256" key="1">
    <source>
        <dbReference type="ARBA" id="ARBA00023015"/>
    </source>
</evidence>
<comment type="caution">
    <text evidence="7">The sequence shown here is derived from an EMBL/GenBank/DDBJ whole genome shotgun (WGS) entry which is preliminary data.</text>
</comment>
<dbReference type="RefSeq" id="WP_202382493.1">
    <property type="nucleotide sequence ID" value="NZ_BAAAMA010000001.1"/>
</dbReference>
<evidence type="ECO:0000256" key="2">
    <source>
        <dbReference type="ARBA" id="ARBA00023125"/>
    </source>
</evidence>
<protein>
    <submittedName>
        <fullName evidence="7">MurR/RpiR family transcriptional regulator</fullName>
    </submittedName>
</protein>
<keyword evidence="1" id="KW-0805">Transcription regulation</keyword>
<dbReference type="Gene3D" id="3.40.50.10490">
    <property type="entry name" value="Glucose-6-phosphate isomerase like protein, domain 1"/>
    <property type="match status" value="1"/>
</dbReference>
<gene>
    <name evidence="7" type="ORF">D3226_10575</name>
</gene>
<evidence type="ECO:0000256" key="3">
    <source>
        <dbReference type="ARBA" id="ARBA00023163"/>
    </source>
</evidence>
<dbReference type="Pfam" id="PF01418">
    <property type="entry name" value="HTH_6"/>
    <property type="match status" value="1"/>
</dbReference>
<dbReference type="PROSITE" id="PS51071">
    <property type="entry name" value="HTH_RPIR"/>
    <property type="match status" value="1"/>
</dbReference>
<dbReference type="InterPro" id="IPR047640">
    <property type="entry name" value="RpiR-like"/>
</dbReference>
<feature type="domain" description="SIS" evidence="6">
    <location>
        <begin position="140"/>
        <end position="278"/>
    </location>
</feature>
<dbReference type="PANTHER" id="PTHR30514:SF18">
    <property type="entry name" value="RPIR-FAMILY TRANSCRIPTIONAL REGULATOR"/>
    <property type="match status" value="1"/>
</dbReference>